<dbReference type="RefSeq" id="WP_354556809.1">
    <property type="nucleotide sequence ID" value="NZ_JBEPMB010000003.1"/>
</dbReference>
<accession>A0ABV2J0N6</accession>
<gene>
    <name evidence="2" type="ORF">ABID16_002646</name>
</gene>
<sequence>MPLMFVLFFGGLMLAAGGAIDIASSMRIRSHIQNIADSAALTGATQYRLSRSDSNAITQVALSAAQAAFDEAKLNATAEVTVDDTIRAVTVVVTAKAPLRFLNIGGNGGYAVSAKATARAGSSSVLCLLALGDGQHILNVQNGRVTAPDCSVNSNSGSAQGIVANVKAFIAAKIICSSGGYQGGTSNFNPMPSIDCPVVADPLNSRAAPVVGKCDFTDMRIDNQDVTLKPGVYCNGLTIKDNSRVRMMHGTYIMKDGDLRAQGNSSLIMVDAAVYLTGHNAELDFSPTTTLDLSAPVNGPLAGILFFEDRNADIGRTHQIASRAASKLLGTIYLSRGKLVVGQAPGTCSPADVGTVNCPESPVNVADQSAWTLIVAHEVNITSGVNLVLNSGYDATAVPVPPESLASSTILTH</sequence>
<dbReference type="Pfam" id="PF13400">
    <property type="entry name" value="Tad"/>
    <property type="match status" value="1"/>
</dbReference>
<dbReference type="Proteomes" id="UP001549047">
    <property type="component" value="Unassembled WGS sequence"/>
</dbReference>
<reference evidence="2 3" key="1">
    <citation type="submission" date="2024-06" db="EMBL/GenBank/DDBJ databases">
        <title>Genomic Encyclopedia of Type Strains, Phase IV (KMG-IV): sequencing the most valuable type-strain genomes for metagenomic binning, comparative biology and taxonomic classification.</title>
        <authorList>
            <person name="Goeker M."/>
        </authorList>
    </citation>
    <scope>NUCLEOTIDE SEQUENCE [LARGE SCALE GENOMIC DNA]</scope>
    <source>
        <strain evidence="2 3">DSM 29780</strain>
    </source>
</reference>
<proteinExistence type="predicted"/>
<organism evidence="2 3">
    <name type="scientific">Rhizobium aquaticum</name>
    <dbReference type="NCBI Taxonomy" id="1549636"/>
    <lineage>
        <taxon>Bacteria</taxon>
        <taxon>Pseudomonadati</taxon>
        <taxon>Pseudomonadota</taxon>
        <taxon>Alphaproteobacteria</taxon>
        <taxon>Hyphomicrobiales</taxon>
        <taxon>Rhizobiaceae</taxon>
        <taxon>Rhizobium/Agrobacterium group</taxon>
        <taxon>Rhizobium</taxon>
    </lineage>
</organism>
<dbReference type="EMBL" id="JBEPMB010000003">
    <property type="protein sequence ID" value="MET3614309.1"/>
    <property type="molecule type" value="Genomic_DNA"/>
</dbReference>
<evidence type="ECO:0000259" key="1">
    <source>
        <dbReference type="Pfam" id="PF13400"/>
    </source>
</evidence>
<name>A0ABV2J0N6_9HYPH</name>
<evidence type="ECO:0000313" key="3">
    <source>
        <dbReference type="Proteomes" id="UP001549047"/>
    </source>
</evidence>
<dbReference type="InterPro" id="IPR028087">
    <property type="entry name" value="Tad_N"/>
</dbReference>
<keyword evidence="3" id="KW-1185">Reference proteome</keyword>
<feature type="domain" description="Putative Flp pilus-assembly TadG-like N-terminal" evidence="1">
    <location>
        <begin position="4"/>
        <end position="45"/>
    </location>
</feature>
<protein>
    <recommendedName>
        <fullName evidence="1">Putative Flp pilus-assembly TadG-like N-terminal domain-containing protein</fullName>
    </recommendedName>
</protein>
<comment type="caution">
    <text evidence="2">The sequence shown here is derived from an EMBL/GenBank/DDBJ whole genome shotgun (WGS) entry which is preliminary data.</text>
</comment>
<evidence type="ECO:0000313" key="2">
    <source>
        <dbReference type="EMBL" id="MET3614309.1"/>
    </source>
</evidence>